<feature type="compositionally biased region" description="Basic and acidic residues" evidence="9">
    <location>
        <begin position="473"/>
        <end position="485"/>
    </location>
</feature>
<comment type="similarity">
    <text evidence="2">Belongs to the major facilitator superfamily. EmrB family.</text>
</comment>
<dbReference type="SUPFAM" id="SSF103473">
    <property type="entry name" value="MFS general substrate transporter"/>
    <property type="match status" value="1"/>
</dbReference>
<dbReference type="InterPro" id="IPR020846">
    <property type="entry name" value="MFS_dom"/>
</dbReference>
<protein>
    <submittedName>
        <fullName evidence="12">MDR family MFS transporter</fullName>
    </submittedName>
</protein>
<evidence type="ECO:0000256" key="5">
    <source>
        <dbReference type="ARBA" id="ARBA00022692"/>
    </source>
</evidence>
<evidence type="ECO:0000259" key="11">
    <source>
        <dbReference type="PROSITE" id="PS50850"/>
    </source>
</evidence>
<dbReference type="RefSeq" id="WP_282699123.1">
    <property type="nucleotide sequence ID" value="NZ_JABXJJ020000054.1"/>
</dbReference>
<dbReference type="GO" id="GO:0046677">
    <property type="term" value="P:response to antibiotic"/>
    <property type="evidence" value="ECO:0007669"/>
    <property type="project" value="UniProtKB-KW"/>
</dbReference>
<dbReference type="PANTHER" id="PTHR42718">
    <property type="entry name" value="MAJOR FACILITATOR SUPERFAMILY MULTIDRUG TRANSPORTER MFSC"/>
    <property type="match status" value="1"/>
</dbReference>
<dbReference type="PANTHER" id="PTHR42718:SF9">
    <property type="entry name" value="MAJOR FACILITATOR SUPERFAMILY MULTIDRUG TRANSPORTER MFSC"/>
    <property type="match status" value="1"/>
</dbReference>
<feature type="transmembrane region" description="Helical" evidence="10">
    <location>
        <begin position="105"/>
        <end position="124"/>
    </location>
</feature>
<evidence type="ECO:0000256" key="3">
    <source>
        <dbReference type="ARBA" id="ARBA00022448"/>
    </source>
</evidence>
<dbReference type="Gene3D" id="1.20.1250.20">
    <property type="entry name" value="MFS general substrate transporter like domains"/>
    <property type="match status" value="1"/>
</dbReference>
<feature type="transmembrane region" description="Helical" evidence="10">
    <location>
        <begin position="439"/>
        <end position="463"/>
    </location>
</feature>
<dbReference type="InterPro" id="IPR004638">
    <property type="entry name" value="EmrB-like"/>
</dbReference>
<dbReference type="EMBL" id="JABXJJ020000054">
    <property type="protein sequence ID" value="MDI5973884.1"/>
    <property type="molecule type" value="Genomic_DNA"/>
</dbReference>
<feature type="transmembrane region" description="Helical" evidence="10">
    <location>
        <begin position="136"/>
        <end position="157"/>
    </location>
</feature>
<feature type="domain" description="Major facilitator superfamily (MFS) profile" evidence="11">
    <location>
        <begin position="11"/>
        <end position="461"/>
    </location>
</feature>
<accession>A0AA90H5G6</accession>
<feature type="transmembrane region" description="Helical" evidence="10">
    <location>
        <begin position="9"/>
        <end position="29"/>
    </location>
</feature>
<feature type="transmembrane region" description="Helical" evidence="10">
    <location>
        <begin position="301"/>
        <end position="319"/>
    </location>
</feature>
<feature type="transmembrane region" description="Helical" evidence="10">
    <location>
        <begin position="402"/>
        <end position="419"/>
    </location>
</feature>
<evidence type="ECO:0000256" key="9">
    <source>
        <dbReference type="SAM" id="MobiDB-lite"/>
    </source>
</evidence>
<evidence type="ECO:0000256" key="10">
    <source>
        <dbReference type="SAM" id="Phobius"/>
    </source>
</evidence>
<keyword evidence="8" id="KW-0046">Antibiotic resistance</keyword>
<evidence type="ECO:0000256" key="4">
    <source>
        <dbReference type="ARBA" id="ARBA00022475"/>
    </source>
</evidence>
<organism evidence="12">
    <name type="scientific">Streptantibioticus silvisoli</name>
    <dbReference type="NCBI Taxonomy" id="2705255"/>
    <lineage>
        <taxon>Bacteria</taxon>
        <taxon>Bacillati</taxon>
        <taxon>Actinomycetota</taxon>
        <taxon>Actinomycetes</taxon>
        <taxon>Kitasatosporales</taxon>
        <taxon>Streptomycetaceae</taxon>
        <taxon>Streptantibioticus</taxon>
    </lineage>
</organism>
<reference evidence="12" key="1">
    <citation type="submission" date="2023-05" db="EMBL/GenBank/DDBJ databases">
        <title>Streptantibioticus silvisoli sp. nov., acidotolerant actinomycetes 1 from pine litter.</title>
        <authorList>
            <person name="Swiecimska M."/>
            <person name="Golinska P."/>
            <person name="Sangal V."/>
            <person name="Wachnowicz B."/>
            <person name="Goodfellow M."/>
        </authorList>
    </citation>
    <scope>NUCLEOTIDE SEQUENCE</scope>
    <source>
        <strain evidence="12">SL13</strain>
    </source>
</reference>
<evidence type="ECO:0000256" key="7">
    <source>
        <dbReference type="ARBA" id="ARBA00023136"/>
    </source>
</evidence>
<evidence type="ECO:0000313" key="12">
    <source>
        <dbReference type="EMBL" id="MDI5973884.1"/>
    </source>
</evidence>
<keyword evidence="5 10" id="KW-0812">Transmembrane</keyword>
<feature type="transmembrane region" description="Helical" evidence="10">
    <location>
        <begin position="77"/>
        <end position="99"/>
    </location>
</feature>
<feature type="transmembrane region" description="Helical" evidence="10">
    <location>
        <begin position="331"/>
        <end position="350"/>
    </location>
</feature>
<evidence type="ECO:0000256" key="1">
    <source>
        <dbReference type="ARBA" id="ARBA00004651"/>
    </source>
</evidence>
<dbReference type="GO" id="GO:0022857">
    <property type="term" value="F:transmembrane transporter activity"/>
    <property type="evidence" value="ECO:0007669"/>
    <property type="project" value="InterPro"/>
</dbReference>
<feature type="transmembrane region" description="Helical" evidence="10">
    <location>
        <begin position="268"/>
        <end position="289"/>
    </location>
</feature>
<gene>
    <name evidence="12" type="ORF">POF50_031850</name>
</gene>
<comment type="subcellular location">
    <subcellularLocation>
        <location evidence="1">Cell membrane</location>
        <topology evidence="1">Multi-pass membrane protein</topology>
    </subcellularLocation>
</comment>
<keyword evidence="6 10" id="KW-1133">Transmembrane helix</keyword>
<keyword evidence="4" id="KW-1003">Cell membrane</keyword>
<sequence>MSIRRNQKLVVPVVYVAAMFMAIMDTTIVNVALPTLGRTFRTPPDSVDLVSIAFLVSLAVFIPISGWLGDRVGGRRALLGAIAVFTVASALCGLSTGMGELVACRVLQGVGGGLMTPVGMSMLFRVFPPAERVRLASILLVPTALAPASGPVLGGLFTTDLSWRWVFFVNVPIGAAAFVFGALFLTDHAQPRPGRLDVPGFVLSGLGLGSAMFGVSEGPIDGWSSAPVLAALAAGAVLLAAMIAVELRTSDPLIDLSLFRDRLFSATTGVFVLGSVSFLGALYLAALFFQDALGMSALRSGLTVFPQALGVMAGSQIVTRALYPRFGPRRIMVGGLLVVAGMMILMARVTAGTDLWLVRLIMLGFGVGMSCVFVPAQAASFATIAPARTGRASSVFNAGKQLGGALGVALLSTVLAAVGPTHEVAGHRTADLAAFHDGFLAAAAVAVLGAVVALTVHDADAAATMVPRRRRDRGTAERPRKPAVR</sequence>
<evidence type="ECO:0000256" key="8">
    <source>
        <dbReference type="ARBA" id="ARBA00023251"/>
    </source>
</evidence>
<dbReference type="PROSITE" id="PS50850">
    <property type="entry name" value="MFS"/>
    <property type="match status" value="1"/>
</dbReference>
<evidence type="ECO:0000256" key="2">
    <source>
        <dbReference type="ARBA" id="ARBA00008537"/>
    </source>
</evidence>
<dbReference type="InterPro" id="IPR011701">
    <property type="entry name" value="MFS"/>
</dbReference>
<comment type="caution">
    <text evidence="12">The sequence shown here is derived from an EMBL/GenBank/DDBJ whole genome shotgun (WGS) entry which is preliminary data.</text>
</comment>
<proteinExistence type="inferred from homology"/>
<dbReference type="Gene3D" id="1.20.1720.10">
    <property type="entry name" value="Multidrug resistance protein D"/>
    <property type="match status" value="1"/>
</dbReference>
<feature type="transmembrane region" description="Helical" evidence="10">
    <location>
        <begin position="49"/>
        <end position="68"/>
    </location>
</feature>
<dbReference type="GO" id="GO:0005886">
    <property type="term" value="C:plasma membrane"/>
    <property type="evidence" value="ECO:0007669"/>
    <property type="project" value="UniProtKB-SubCell"/>
</dbReference>
<dbReference type="CDD" id="cd17503">
    <property type="entry name" value="MFS_LmrB_MDR_like"/>
    <property type="match status" value="1"/>
</dbReference>
<feature type="transmembrane region" description="Helical" evidence="10">
    <location>
        <begin position="163"/>
        <end position="186"/>
    </location>
</feature>
<keyword evidence="7 10" id="KW-0472">Membrane</keyword>
<feature type="transmembrane region" description="Helical" evidence="10">
    <location>
        <begin position="228"/>
        <end position="247"/>
    </location>
</feature>
<dbReference type="InterPro" id="IPR036259">
    <property type="entry name" value="MFS_trans_sf"/>
</dbReference>
<feature type="region of interest" description="Disordered" evidence="9">
    <location>
        <begin position="466"/>
        <end position="485"/>
    </location>
</feature>
<dbReference type="AlphaFoldDB" id="A0AA90H5G6"/>
<keyword evidence="3" id="KW-0813">Transport</keyword>
<dbReference type="NCBIfam" id="TIGR00711">
    <property type="entry name" value="efflux_EmrB"/>
    <property type="match status" value="1"/>
</dbReference>
<feature type="transmembrane region" description="Helical" evidence="10">
    <location>
        <begin position="356"/>
        <end position="381"/>
    </location>
</feature>
<evidence type="ECO:0000256" key="6">
    <source>
        <dbReference type="ARBA" id="ARBA00022989"/>
    </source>
</evidence>
<name>A0AA90H5G6_9ACTN</name>
<dbReference type="Pfam" id="PF07690">
    <property type="entry name" value="MFS_1"/>
    <property type="match status" value="1"/>
</dbReference>
<feature type="transmembrane region" description="Helical" evidence="10">
    <location>
        <begin position="198"/>
        <end position="216"/>
    </location>
</feature>